<reference evidence="1 2" key="1">
    <citation type="submission" date="2020-01" db="EMBL/GenBank/DDBJ databases">
        <title>Muriicola jejuensis KCTC 22299.</title>
        <authorList>
            <person name="Wang G."/>
        </authorList>
    </citation>
    <scope>NUCLEOTIDE SEQUENCE [LARGE SCALE GENOMIC DNA]</scope>
    <source>
        <strain evidence="1 2">KCTC 22299</strain>
    </source>
</reference>
<dbReference type="Proteomes" id="UP000468443">
    <property type="component" value="Unassembled WGS sequence"/>
</dbReference>
<proteinExistence type="predicted"/>
<protein>
    <submittedName>
        <fullName evidence="1">Uncharacterized protein</fullName>
    </submittedName>
</protein>
<sequence>MPEYFIETKTSFFDLRHGDLTKNQWIRSPENLKVIHESLKKFGYQNLEIDTYPNDNLFLIHGIYIKRNFKNLVDSLLISYKNPVNEKYYKEFWERREKEKNDSIVYEIIAEIQAVLFKGKQIEYDQKFVNDTLVDLINIEFGNDKITAIQAIQDFEALRNYGFHQSAYNMLYERSEYSDLELERDQMKNQLTKSSEFIYPWLIDNEK</sequence>
<gene>
    <name evidence="1" type="ORF">GWK09_14605</name>
</gene>
<keyword evidence="2" id="KW-1185">Reference proteome</keyword>
<accession>A0A6P0UIV0</accession>
<comment type="caution">
    <text evidence="1">The sequence shown here is derived from an EMBL/GenBank/DDBJ whole genome shotgun (WGS) entry which is preliminary data.</text>
</comment>
<organism evidence="1 2">
    <name type="scientific">Muriicola jejuensis</name>
    <dbReference type="NCBI Taxonomy" id="504488"/>
    <lineage>
        <taxon>Bacteria</taxon>
        <taxon>Pseudomonadati</taxon>
        <taxon>Bacteroidota</taxon>
        <taxon>Flavobacteriia</taxon>
        <taxon>Flavobacteriales</taxon>
        <taxon>Flavobacteriaceae</taxon>
        <taxon>Muriicola</taxon>
    </lineage>
</organism>
<evidence type="ECO:0000313" key="2">
    <source>
        <dbReference type="Proteomes" id="UP000468443"/>
    </source>
</evidence>
<dbReference type="EMBL" id="JAABOP010000007">
    <property type="protein sequence ID" value="NER11759.1"/>
    <property type="molecule type" value="Genomic_DNA"/>
</dbReference>
<dbReference type="AlphaFoldDB" id="A0A6P0UIV0"/>
<name>A0A6P0UIV0_9FLAO</name>
<evidence type="ECO:0000313" key="1">
    <source>
        <dbReference type="EMBL" id="NER11759.1"/>
    </source>
</evidence>